<organism evidence="3 4">
    <name type="scientific">Asbolus verrucosus</name>
    <name type="common">Desert ironclad beetle</name>
    <dbReference type="NCBI Taxonomy" id="1661398"/>
    <lineage>
        <taxon>Eukaryota</taxon>
        <taxon>Metazoa</taxon>
        <taxon>Ecdysozoa</taxon>
        <taxon>Arthropoda</taxon>
        <taxon>Hexapoda</taxon>
        <taxon>Insecta</taxon>
        <taxon>Pterygota</taxon>
        <taxon>Neoptera</taxon>
        <taxon>Endopterygota</taxon>
        <taxon>Coleoptera</taxon>
        <taxon>Polyphaga</taxon>
        <taxon>Cucujiformia</taxon>
        <taxon>Tenebrionidae</taxon>
        <taxon>Pimeliinae</taxon>
        <taxon>Asbolus</taxon>
    </lineage>
</organism>
<proteinExistence type="predicted"/>
<evidence type="ECO:0000313" key="3">
    <source>
        <dbReference type="EMBL" id="RZC41611.1"/>
    </source>
</evidence>
<keyword evidence="1" id="KW-0812">Transmembrane</keyword>
<evidence type="ECO:0000259" key="2">
    <source>
        <dbReference type="Pfam" id="PF01425"/>
    </source>
</evidence>
<dbReference type="InterPro" id="IPR023631">
    <property type="entry name" value="Amidase_dom"/>
</dbReference>
<keyword evidence="1" id="KW-1133">Transmembrane helix</keyword>
<gene>
    <name evidence="3" type="ORF">BDFB_008062</name>
</gene>
<evidence type="ECO:0000256" key="1">
    <source>
        <dbReference type="SAM" id="Phobius"/>
    </source>
</evidence>
<dbReference type="STRING" id="1661398.A0A482W8U6"/>
<sequence>MKFQGNQNFALEFMKSLFGMSNYTYNLLTFYLFQYIFNTFVKNDGYLWKNDHLRQLFTVRISLLGVSYLMIFNSLGLPATHVPCGLDKNGLPIGIQVVAAPYQDRLCFAVAEELEKRFGGWTPPS</sequence>
<accession>A0A482W8U6</accession>
<evidence type="ECO:0000313" key="4">
    <source>
        <dbReference type="Proteomes" id="UP000292052"/>
    </source>
</evidence>
<dbReference type="Gene3D" id="3.90.1300.10">
    <property type="entry name" value="Amidase signature (AS) domain"/>
    <property type="match status" value="1"/>
</dbReference>
<dbReference type="InterPro" id="IPR052739">
    <property type="entry name" value="FAAH2"/>
</dbReference>
<feature type="transmembrane region" description="Helical" evidence="1">
    <location>
        <begin position="23"/>
        <end position="41"/>
    </location>
</feature>
<dbReference type="Proteomes" id="UP000292052">
    <property type="component" value="Unassembled WGS sequence"/>
</dbReference>
<protein>
    <submittedName>
        <fullName evidence="3">Amidase domain containing protein</fullName>
    </submittedName>
</protein>
<name>A0A482W8U6_ASBVE</name>
<keyword evidence="1" id="KW-0472">Membrane</keyword>
<dbReference type="SUPFAM" id="SSF75304">
    <property type="entry name" value="Amidase signature (AS) enzymes"/>
    <property type="match status" value="1"/>
</dbReference>
<dbReference type="InterPro" id="IPR036928">
    <property type="entry name" value="AS_sf"/>
</dbReference>
<dbReference type="AlphaFoldDB" id="A0A482W8U6"/>
<dbReference type="Pfam" id="PF01425">
    <property type="entry name" value="Amidase"/>
    <property type="match status" value="1"/>
</dbReference>
<feature type="domain" description="Amidase" evidence="2">
    <location>
        <begin position="65"/>
        <end position="107"/>
    </location>
</feature>
<feature type="transmembrane region" description="Helical" evidence="1">
    <location>
        <begin position="53"/>
        <end position="71"/>
    </location>
</feature>
<comment type="caution">
    <text evidence="3">The sequence shown here is derived from an EMBL/GenBank/DDBJ whole genome shotgun (WGS) entry which is preliminary data.</text>
</comment>
<dbReference type="GO" id="GO:0012505">
    <property type="term" value="C:endomembrane system"/>
    <property type="evidence" value="ECO:0007669"/>
    <property type="project" value="TreeGrafter"/>
</dbReference>
<reference evidence="3 4" key="1">
    <citation type="submission" date="2017-03" db="EMBL/GenBank/DDBJ databases">
        <title>Genome of the blue death feigning beetle - Asbolus verrucosus.</title>
        <authorList>
            <person name="Rider S.D."/>
        </authorList>
    </citation>
    <scope>NUCLEOTIDE SEQUENCE [LARGE SCALE GENOMIC DNA]</scope>
    <source>
        <strain evidence="3">Butters</strain>
        <tissue evidence="3">Head and leg muscle</tissue>
    </source>
</reference>
<dbReference type="PANTHER" id="PTHR43372">
    <property type="entry name" value="FATTY-ACID AMIDE HYDROLASE"/>
    <property type="match status" value="1"/>
</dbReference>
<dbReference type="OrthoDB" id="6428749at2759"/>
<keyword evidence="4" id="KW-1185">Reference proteome</keyword>
<dbReference type="PANTHER" id="PTHR43372:SF3">
    <property type="entry name" value="AT07710P-RELATED"/>
    <property type="match status" value="1"/>
</dbReference>
<dbReference type="EMBL" id="QDEB01015808">
    <property type="protein sequence ID" value="RZC41611.1"/>
    <property type="molecule type" value="Genomic_DNA"/>
</dbReference>